<dbReference type="EMBL" id="BMFJ01000002">
    <property type="protein sequence ID" value="GGE45037.1"/>
    <property type="molecule type" value="Genomic_DNA"/>
</dbReference>
<dbReference type="GO" id="GO:0016491">
    <property type="term" value="F:oxidoreductase activity"/>
    <property type="evidence" value="ECO:0007669"/>
    <property type="project" value="InterPro"/>
</dbReference>
<dbReference type="PANTHER" id="PTHR42659:SF9">
    <property type="entry name" value="XANTHINE DEHYDROGENASE FAD-BINDING SUBUNIT XDHB-RELATED"/>
    <property type="match status" value="1"/>
</dbReference>
<accession>A0A917AEG3</accession>
<dbReference type="Pfam" id="PF03450">
    <property type="entry name" value="CO_deh_flav_C"/>
    <property type="match status" value="1"/>
</dbReference>
<organism evidence="4 5">
    <name type="scientific">Primorskyibacter flagellatus</name>
    <dbReference type="NCBI Taxonomy" id="1387277"/>
    <lineage>
        <taxon>Bacteria</taxon>
        <taxon>Pseudomonadati</taxon>
        <taxon>Pseudomonadota</taxon>
        <taxon>Alphaproteobacteria</taxon>
        <taxon>Rhodobacterales</taxon>
        <taxon>Roseobacteraceae</taxon>
        <taxon>Primorskyibacter</taxon>
    </lineage>
</organism>
<keyword evidence="5" id="KW-1185">Reference proteome</keyword>
<dbReference type="Gene3D" id="3.30.43.10">
    <property type="entry name" value="Uridine Diphospho-n-acetylenolpyruvylglucosamine Reductase, domain 2"/>
    <property type="match status" value="1"/>
</dbReference>
<proteinExistence type="predicted"/>
<dbReference type="Proteomes" id="UP000612855">
    <property type="component" value="Unassembled WGS sequence"/>
</dbReference>
<evidence type="ECO:0000313" key="4">
    <source>
        <dbReference type="EMBL" id="GGE45037.1"/>
    </source>
</evidence>
<dbReference type="Gene3D" id="3.30.390.50">
    <property type="entry name" value="CO dehydrogenase flavoprotein, C-terminal domain"/>
    <property type="match status" value="1"/>
</dbReference>
<dbReference type="PROSITE" id="PS51387">
    <property type="entry name" value="FAD_PCMH"/>
    <property type="match status" value="1"/>
</dbReference>
<dbReference type="SUPFAM" id="SSF56176">
    <property type="entry name" value="FAD-binding/transporter-associated domain-like"/>
    <property type="match status" value="1"/>
</dbReference>
<dbReference type="PANTHER" id="PTHR42659">
    <property type="entry name" value="XANTHINE DEHYDROGENASE SUBUNIT C-RELATED"/>
    <property type="match status" value="1"/>
</dbReference>
<keyword evidence="1" id="KW-0285">Flavoprotein</keyword>
<dbReference type="InterPro" id="IPR016167">
    <property type="entry name" value="FAD-bd_PCMH_sub1"/>
</dbReference>
<dbReference type="SUPFAM" id="SSF55447">
    <property type="entry name" value="CO dehydrogenase flavoprotein C-terminal domain-like"/>
    <property type="match status" value="1"/>
</dbReference>
<dbReference type="InterPro" id="IPR036683">
    <property type="entry name" value="CO_DH_flav_C_dom_sf"/>
</dbReference>
<evidence type="ECO:0000313" key="5">
    <source>
        <dbReference type="Proteomes" id="UP000612855"/>
    </source>
</evidence>
<comment type="caution">
    <text evidence="4">The sequence shown here is derived from an EMBL/GenBank/DDBJ whole genome shotgun (WGS) entry which is preliminary data.</text>
</comment>
<protein>
    <submittedName>
        <fullName evidence="4">FAD-binding molybdopterin dehydrogenase</fullName>
    </submittedName>
</protein>
<dbReference type="InterPro" id="IPR016166">
    <property type="entry name" value="FAD-bd_PCMH"/>
</dbReference>
<dbReference type="InterPro" id="IPR036318">
    <property type="entry name" value="FAD-bd_PCMH-like_sf"/>
</dbReference>
<gene>
    <name evidence="4" type="ORF">GCM10011360_35320</name>
</gene>
<evidence type="ECO:0000259" key="3">
    <source>
        <dbReference type="PROSITE" id="PS51387"/>
    </source>
</evidence>
<dbReference type="GO" id="GO:0071949">
    <property type="term" value="F:FAD binding"/>
    <property type="evidence" value="ECO:0007669"/>
    <property type="project" value="InterPro"/>
</dbReference>
<feature type="domain" description="FAD-binding PCMH-type" evidence="3">
    <location>
        <begin position="1"/>
        <end position="221"/>
    </location>
</feature>
<sequence length="351" mass="35735">MKSFDFVQPRTVAEALAAWGPGAVWLGGGTSLIDLMKLGVAQPDVVIDLGRVAGMRSVDVQGDGAVRIGALVSNADLTRDAAFAARFPMVAEALLSGASGQLRNAATVAGNLMQHTRCAYFQDAGAACNRRDPGAGCDAQGGVGGGVAVLGASPACIAVNPSDFCVPLAALDAVVEVQGPEGGREIAMADFHLLPGDTPDRVTALAPGELIVALRLPAGADGFAGHSRYLKVRDRTSFAFATASAAAGLRMEHGRIAEARLALGAVAAKPWRVAEAEAVLIGQTPDADLFDRAATIAMAGAEPGDDLAWKIDLARKTAVRALCLAAAGTPARMPALPASVFAEPAGEKVHA</sequence>
<dbReference type="Gene3D" id="3.30.465.10">
    <property type="match status" value="2"/>
</dbReference>
<name>A0A917AEG3_9RHOB</name>
<reference evidence="5" key="1">
    <citation type="journal article" date="2019" name="Int. J. Syst. Evol. Microbiol.">
        <title>The Global Catalogue of Microorganisms (GCM) 10K type strain sequencing project: providing services to taxonomists for standard genome sequencing and annotation.</title>
        <authorList>
            <consortium name="The Broad Institute Genomics Platform"/>
            <consortium name="The Broad Institute Genome Sequencing Center for Infectious Disease"/>
            <person name="Wu L."/>
            <person name="Ma J."/>
        </authorList>
    </citation>
    <scope>NUCLEOTIDE SEQUENCE [LARGE SCALE GENOMIC DNA]</scope>
    <source>
        <strain evidence="5">CGMCC 1.12664</strain>
    </source>
</reference>
<dbReference type="InterPro" id="IPR016169">
    <property type="entry name" value="FAD-bd_PCMH_sub2"/>
</dbReference>
<dbReference type="RefSeq" id="WP_188479135.1">
    <property type="nucleotide sequence ID" value="NZ_BMFJ01000002.1"/>
</dbReference>
<dbReference type="AlphaFoldDB" id="A0A917AEG3"/>
<keyword evidence="2" id="KW-0274">FAD</keyword>
<evidence type="ECO:0000256" key="2">
    <source>
        <dbReference type="ARBA" id="ARBA00022827"/>
    </source>
</evidence>
<dbReference type="InterPro" id="IPR005107">
    <property type="entry name" value="CO_DH_flav_C"/>
</dbReference>
<dbReference type="InterPro" id="IPR051312">
    <property type="entry name" value="Diverse_Substr_Oxidored"/>
</dbReference>
<dbReference type="InterPro" id="IPR002346">
    <property type="entry name" value="Mopterin_DH_FAD-bd"/>
</dbReference>
<evidence type="ECO:0000256" key="1">
    <source>
        <dbReference type="ARBA" id="ARBA00022630"/>
    </source>
</evidence>
<dbReference type="Pfam" id="PF00941">
    <property type="entry name" value="FAD_binding_5"/>
    <property type="match status" value="1"/>
</dbReference>
<dbReference type="SMART" id="SM01092">
    <property type="entry name" value="CO_deh_flav_C"/>
    <property type="match status" value="1"/>
</dbReference>